<keyword evidence="2" id="KW-1185">Reference proteome</keyword>
<comment type="caution">
    <text evidence="1">The sequence shown here is derived from an EMBL/GenBank/DDBJ whole genome shotgun (WGS) entry which is preliminary data.</text>
</comment>
<gene>
    <name evidence="1" type="ORF">POL68_21800</name>
</gene>
<evidence type="ECO:0000313" key="2">
    <source>
        <dbReference type="Proteomes" id="UP001221838"/>
    </source>
</evidence>
<protein>
    <submittedName>
        <fullName evidence="1">Uncharacterized protein</fullName>
    </submittedName>
</protein>
<name>A0ABT5DDD3_9BACT</name>
<reference evidence="1 2" key="1">
    <citation type="submission" date="2022-11" db="EMBL/GenBank/DDBJ databases">
        <title>Minimal conservation of predation-associated metabolite biosynthetic gene clusters underscores biosynthetic potential of Myxococcota including descriptions for ten novel species: Archangium lansinium sp. nov., Myxococcus landrumus sp. nov., Nannocystis bai.</title>
        <authorList>
            <person name="Ahearne A."/>
            <person name="Stevens C."/>
            <person name="Dowd S."/>
        </authorList>
    </citation>
    <scope>NUCLEOTIDE SEQUENCE [LARGE SCALE GENOMIC DNA]</scope>
    <source>
        <strain evidence="1 2">NCWAL01</strain>
    </source>
</reference>
<dbReference type="EMBL" id="JAQNDM010000002">
    <property type="protein sequence ID" value="MDC0711118.1"/>
    <property type="molecule type" value="Genomic_DNA"/>
</dbReference>
<sequence length="335" mass="35340">MSIVLDANAPEANCGPGVTDGAGFLALMNSGPIGARAWDVVSPMGVFTGNLMLGGDMAFDVSPQPSGFHVIRITPPGGLSMTVHSSEGIFVRSVSLFADDDVPSFVTEDPRGGELIAQWAPRTDGTQVLTFQFLDVAGLPRTQPIEAVSAPLSETRSIVAGVDTWGRALLLWKEPSTWKGQWWNRQGVPVTQPFSVPSLASTPPGGLIPLAGGGLAVQSNGQWVAKFPSGQAVAQPAPAWLASHPNTQLVLIRGQQANALVPPPVFVEDSGCQETLLLFARDGTACGELLLPPDGSTCFLRRLGIGPDGTVTQQIDLSAQSTNQCSWRWWPGLLQ</sequence>
<evidence type="ECO:0000313" key="1">
    <source>
        <dbReference type="EMBL" id="MDC0711118.1"/>
    </source>
</evidence>
<organism evidence="1 2">
    <name type="scientific">Stigmatella ashevillensis</name>
    <dbReference type="NCBI Taxonomy" id="2995309"/>
    <lineage>
        <taxon>Bacteria</taxon>
        <taxon>Pseudomonadati</taxon>
        <taxon>Myxococcota</taxon>
        <taxon>Myxococcia</taxon>
        <taxon>Myxococcales</taxon>
        <taxon>Cystobacterineae</taxon>
        <taxon>Archangiaceae</taxon>
        <taxon>Stigmatella</taxon>
    </lineage>
</organism>
<dbReference type="Proteomes" id="UP001221838">
    <property type="component" value="Unassembled WGS sequence"/>
</dbReference>
<accession>A0ABT5DDD3</accession>
<proteinExistence type="predicted"/>
<dbReference type="RefSeq" id="WP_272141079.1">
    <property type="nucleotide sequence ID" value="NZ_JAQNDM010000002.1"/>
</dbReference>